<sequence>MVCAVPHCECGTQCQSVGEERSKEQCRGFGCAAPLSLRSFVCMCTRLFVAVRRGWRCCCVFFCACAVRRTSLSHDTALLCGRVE</sequence>
<evidence type="ECO:0000313" key="1">
    <source>
        <dbReference type="EMBL" id="ESS55293.1"/>
    </source>
</evidence>
<gene>
    <name evidence="1" type="ORF">TCDM_13247</name>
</gene>
<dbReference type="VEuPathDB" id="TriTrypDB:TCDM_13247"/>
<dbReference type="Proteomes" id="UP000017861">
    <property type="component" value="Unassembled WGS sequence"/>
</dbReference>
<accession>V5AT72</accession>
<reference evidence="1 2" key="1">
    <citation type="journal article" date="2014" name="Genome Announc.">
        <title>Trypanosoma cruzi Clone Dm28c Draft Genome Sequence.</title>
        <authorList>
            <person name="Grisard E.C."/>
            <person name="Teixeira S.M."/>
            <person name="de Almeida L.G."/>
            <person name="Stoco P.H."/>
            <person name="Gerber A.L."/>
            <person name="Talavera-Lopez C."/>
            <person name="Lima O.C."/>
            <person name="Andersson B."/>
            <person name="de Vasconcelos A.T."/>
        </authorList>
    </citation>
    <scope>NUCLEOTIDE SEQUENCE [LARGE SCALE GENOMIC DNA]</scope>
    <source>
        <strain evidence="1 2">Dm28c</strain>
    </source>
</reference>
<dbReference type="AlphaFoldDB" id="V5AT72"/>
<name>V5AT72_TRYCR</name>
<proteinExistence type="predicted"/>
<organism evidence="1 2">
    <name type="scientific">Trypanosoma cruzi Dm28c</name>
    <dbReference type="NCBI Taxonomy" id="1416333"/>
    <lineage>
        <taxon>Eukaryota</taxon>
        <taxon>Discoba</taxon>
        <taxon>Euglenozoa</taxon>
        <taxon>Kinetoplastea</taxon>
        <taxon>Metakinetoplastina</taxon>
        <taxon>Trypanosomatida</taxon>
        <taxon>Trypanosomatidae</taxon>
        <taxon>Trypanosoma</taxon>
        <taxon>Schizotrypanum</taxon>
    </lineage>
</organism>
<evidence type="ECO:0000313" key="2">
    <source>
        <dbReference type="Proteomes" id="UP000017861"/>
    </source>
</evidence>
<comment type="caution">
    <text evidence="1">The sequence shown here is derived from an EMBL/GenBank/DDBJ whole genome shotgun (WGS) entry which is preliminary data.</text>
</comment>
<dbReference type="EMBL" id="AYLP01000911">
    <property type="protein sequence ID" value="ESS55293.1"/>
    <property type="molecule type" value="Genomic_DNA"/>
</dbReference>
<protein>
    <submittedName>
        <fullName evidence="1">Uncharacterized protein</fullName>
    </submittedName>
</protein>